<dbReference type="AlphaFoldDB" id="A0ABD2P913"/>
<feature type="region of interest" description="Disordered" evidence="1">
    <location>
        <begin position="1"/>
        <end position="63"/>
    </location>
</feature>
<evidence type="ECO:0000313" key="2">
    <source>
        <dbReference type="EMBL" id="KAL3287334.1"/>
    </source>
</evidence>
<organism evidence="2 3">
    <name type="scientific">Cryptolaemus montrouzieri</name>
    <dbReference type="NCBI Taxonomy" id="559131"/>
    <lineage>
        <taxon>Eukaryota</taxon>
        <taxon>Metazoa</taxon>
        <taxon>Ecdysozoa</taxon>
        <taxon>Arthropoda</taxon>
        <taxon>Hexapoda</taxon>
        <taxon>Insecta</taxon>
        <taxon>Pterygota</taxon>
        <taxon>Neoptera</taxon>
        <taxon>Endopterygota</taxon>
        <taxon>Coleoptera</taxon>
        <taxon>Polyphaga</taxon>
        <taxon>Cucujiformia</taxon>
        <taxon>Coccinelloidea</taxon>
        <taxon>Coccinellidae</taxon>
        <taxon>Scymninae</taxon>
        <taxon>Scymnini</taxon>
        <taxon>Cryptolaemus</taxon>
    </lineage>
</organism>
<feature type="compositionally biased region" description="Polar residues" evidence="1">
    <location>
        <begin position="1"/>
        <end position="15"/>
    </location>
</feature>
<dbReference type="EMBL" id="JABFTP020000185">
    <property type="protein sequence ID" value="KAL3287334.1"/>
    <property type="molecule type" value="Genomic_DNA"/>
</dbReference>
<feature type="compositionally biased region" description="Polar residues" evidence="1">
    <location>
        <begin position="24"/>
        <end position="41"/>
    </location>
</feature>
<evidence type="ECO:0000313" key="3">
    <source>
        <dbReference type="Proteomes" id="UP001516400"/>
    </source>
</evidence>
<gene>
    <name evidence="2" type="ORF">HHI36_001808</name>
</gene>
<protein>
    <submittedName>
        <fullName evidence="2">Uncharacterized protein</fullName>
    </submittedName>
</protein>
<name>A0ABD2P913_9CUCU</name>
<evidence type="ECO:0000256" key="1">
    <source>
        <dbReference type="SAM" id="MobiDB-lite"/>
    </source>
</evidence>
<keyword evidence="3" id="KW-1185">Reference proteome</keyword>
<sequence length="130" mass="14321">MTPTLAPKSGNSGKINLSYPKPSRASSTVKPQKSTTDQSIVNDPEIGKIDPKKNPILMGNGDSSASFTAATRKAWLYVGRVGTDVKEKSVVTYLKNKFPNNNFEVEMLPKRENSNSVALKLEQICHIWKN</sequence>
<dbReference type="Proteomes" id="UP001516400">
    <property type="component" value="Unassembled WGS sequence"/>
</dbReference>
<accession>A0ABD2P913</accession>
<comment type="caution">
    <text evidence="2">The sequence shown here is derived from an EMBL/GenBank/DDBJ whole genome shotgun (WGS) entry which is preliminary data.</text>
</comment>
<reference evidence="2 3" key="1">
    <citation type="journal article" date="2021" name="BMC Biol.">
        <title>Horizontally acquired antibacterial genes associated with adaptive radiation of ladybird beetles.</title>
        <authorList>
            <person name="Li H.S."/>
            <person name="Tang X.F."/>
            <person name="Huang Y.H."/>
            <person name="Xu Z.Y."/>
            <person name="Chen M.L."/>
            <person name="Du X.Y."/>
            <person name="Qiu B.Y."/>
            <person name="Chen P.T."/>
            <person name="Zhang W."/>
            <person name="Slipinski A."/>
            <person name="Escalona H.E."/>
            <person name="Waterhouse R.M."/>
            <person name="Zwick A."/>
            <person name="Pang H."/>
        </authorList>
    </citation>
    <scope>NUCLEOTIDE SEQUENCE [LARGE SCALE GENOMIC DNA]</scope>
    <source>
        <strain evidence="2">SYSU2018</strain>
    </source>
</reference>
<proteinExistence type="predicted"/>